<dbReference type="AlphaFoldDB" id="A0AAD7AH01"/>
<protein>
    <submittedName>
        <fullName evidence="1">Uncharacterized protein</fullName>
    </submittedName>
</protein>
<comment type="caution">
    <text evidence="1">The sequence shown here is derived from an EMBL/GenBank/DDBJ whole genome shotgun (WGS) entry which is preliminary data.</text>
</comment>
<dbReference type="Proteomes" id="UP001218218">
    <property type="component" value="Unassembled WGS sequence"/>
</dbReference>
<accession>A0AAD7AH01</accession>
<proteinExistence type="predicted"/>
<organism evidence="1 2">
    <name type="scientific">Mycena albidolilacea</name>
    <dbReference type="NCBI Taxonomy" id="1033008"/>
    <lineage>
        <taxon>Eukaryota</taxon>
        <taxon>Fungi</taxon>
        <taxon>Dikarya</taxon>
        <taxon>Basidiomycota</taxon>
        <taxon>Agaricomycotina</taxon>
        <taxon>Agaricomycetes</taxon>
        <taxon>Agaricomycetidae</taxon>
        <taxon>Agaricales</taxon>
        <taxon>Marasmiineae</taxon>
        <taxon>Mycenaceae</taxon>
        <taxon>Mycena</taxon>
    </lineage>
</organism>
<gene>
    <name evidence="1" type="ORF">DFH08DRAFT_442612</name>
</gene>
<dbReference type="EMBL" id="JARIHO010000007">
    <property type="protein sequence ID" value="KAJ7358458.1"/>
    <property type="molecule type" value="Genomic_DNA"/>
</dbReference>
<sequence>MQNQEVVLLISSYHSAKIEFGRFVPDITHAWMAQASSIHSKFESSDAFEVSGFYIRTYTGLRLDWEMSLNAEATPDAILDNLPEKIHVFVQVPLVHEEHIEEPKIYWSTDPNVTTTALIPPGALTIKMAWMSDMRTAMWESHHYEVAEAALKRYGLDSTTNIAQVLDLPMLEVPSDGREPEPVSWFGYYAKDPHTWEEVEKTLYW</sequence>
<name>A0AAD7AH01_9AGAR</name>
<evidence type="ECO:0000313" key="2">
    <source>
        <dbReference type="Proteomes" id="UP001218218"/>
    </source>
</evidence>
<keyword evidence="2" id="KW-1185">Reference proteome</keyword>
<reference evidence="1" key="1">
    <citation type="submission" date="2023-03" db="EMBL/GenBank/DDBJ databases">
        <title>Massive genome expansion in bonnet fungi (Mycena s.s.) driven by repeated elements and novel gene families across ecological guilds.</title>
        <authorList>
            <consortium name="Lawrence Berkeley National Laboratory"/>
            <person name="Harder C.B."/>
            <person name="Miyauchi S."/>
            <person name="Viragh M."/>
            <person name="Kuo A."/>
            <person name="Thoen E."/>
            <person name="Andreopoulos B."/>
            <person name="Lu D."/>
            <person name="Skrede I."/>
            <person name="Drula E."/>
            <person name="Henrissat B."/>
            <person name="Morin E."/>
            <person name="Kohler A."/>
            <person name="Barry K."/>
            <person name="LaButti K."/>
            <person name="Morin E."/>
            <person name="Salamov A."/>
            <person name="Lipzen A."/>
            <person name="Mereny Z."/>
            <person name="Hegedus B."/>
            <person name="Baldrian P."/>
            <person name="Stursova M."/>
            <person name="Weitz H."/>
            <person name="Taylor A."/>
            <person name="Grigoriev I.V."/>
            <person name="Nagy L.G."/>
            <person name="Martin F."/>
            <person name="Kauserud H."/>
        </authorList>
    </citation>
    <scope>NUCLEOTIDE SEQUENCE</scope>
    <source>
        <strain evidence="1">CBHHK002</strain>
    </source>
</reference>
<evidence type="ECO:0000313" key="1">
    <source>
        <dbReference type="EMBL" id="KAJ7358458.1"/>
    </source>
</evidence>